<dbReference type="AlphaFoldDB" id="Q0REQ0"/>
<name>Q0REQ0_FRAAA</name>
<organism evidence="2 3">
    <name type="scientific">Frankia alni (strain DSM 45986 / CECT 9034 / ACN14a)</name>
    <dbReference type="NCBI Taxonomy" id="326424"/>
    <lineage>
        <taxon>Bacteria</taxon>
        <taxon>Bacillati</taxon>
        <taxon>Actinomycetota</taxon>
        <taxon>Actinomycetes</taxon>
        <taxon>Frankiales</taxon>
        <taxon>Frankiaceae</taxon>
        <taxon>Frankia</taxon>
    </lineage>
</organism>
<dbReference type="Proteomes" id="UP000000657">
    <property type="component" value="Chromosome"/>
</dbReference>
<keyword evidence="1" id="KW-0472">Membrane</keyword>
<evidence type="ECO:0000313" key="3">
    <source>
        <dbReference type="Proteomes" id="UP000000657"/>
    </source>
</evidence>
<feature type="transmembrane region" description="Helical" evidence="1">
    <location>
        <begin position="44"/>
        <end position="67"/>
    </location>
</feature>
<dbReference type="OrthoDB" id="9974825at2"/>
<keyword evidence="3" id="KW-1185">Reference proteome</keyword>
<dbReference type="KEGG" id="fal:FRAAL5424"/>
<protein>
    <submittedName>
        <fullName evidence="2">Uncharacterized protein</fullName>
    </submittedName>
</protein>
<dbReference type="EMBL" id="CT573213">
    <property type="protein sequence ID" value="CAJ64057.1"/>
    <property type="molecule type" value="Genomic_DNA"/>
</dbReference>
<keyword evidence="1" id="KW-1133">Transmembrane helix</keyword>
<dbReference type="STRING" id="326424.FRAAL5424"/>
<accession>Q0REQ0</accession>
<proteinExistence type="predicted"/>
<dbReference type="RefSeq" id="WP_011606506.1">
    <property type="nucleotide sequence ID" value="NC_008278.1"/>
</dbReference>
<dbReference type="HOGENOM" id="CLU_2716553_0_0_11"/>
<keyword evidence="1" id="KW-0812">Transmembrane</keyword>
<gene>
    <name evidence="2" type="ordered locus">FRAAL5424</name>
</gene>
<reference evidence="2 3" key="1">
    <citation type="journal article" date="2007" name="Genome Res.">
        <title>Genome characteristics of facultatively symbiotic Frankia sp. strains reflect host range and host plant biogeography.</title>
        <authorList>
            <person name="Normand P."/>
            <person name="Lapierre P."/>
            <person name="Tisa L.S."/>
            <person name="Gogarten J.P."/>
            <person name="Alloisio N."/>
            <person name="Bagnarol E."/>
            <person name="Bassi C.A."/>
            <person name="Berry A.M."/>
            <person name="Bickhart D.M."/>
            <person name="Choisne N."/>
            <person name="Couloux A."/>
            <person name="Cournoyer B."/>
            <person name="Cruveiller S."/>
            <person name="Daubin V."/>
            <person name="Demange N."/>
            <person name="Francino M.P."/>
            <person name="Goltsman E."/>
            <person name="Huang Y."/>
            <person name="Kopp O.R."/>
            <person name="Labarre L."/>
            <person name="Lapidus A."/>
            <person name="Lavire C."/>
            <person name="Marechal J."/>
            <person name="Martinez M."/>
            <person name="Mastronunzio J.E."/>
            <person name="Mullin B.C."/>
            <person name="Niemann J."/>
            <person name="Pujic P."/>
            <person name="Rawnsley T."/>
            <person name="Rouy Z."/>
            <person name="Schenowitz C."/>
            <person name="Sellstedt A."/>
            <person name="Tavares F."/>
            <person name="Tomkins J.P."/>
            <person name="Vallenet D."/>
            <person name="Valverde C."/>
            <person name="Wall L.G."/>
            <person name="Wang Y."/>
            <person name="Medigue C."/>
            <person name="Benson D.R."/>
        </authorList>
    </citation>
    <scope>NUCLEOTIDE SEQUENCE [LARGE SCALE GENOMIC DNA]</scope>
    <source>
        <strain evidence="3">DSM 45986 / CECT 9034 / ACN14a</strain>
    </source>
</reference>
<evidence type="ECO:0000313" key="2">
    <source>
        <dbReference type="EMBL" id="CAJ64057.1"/>
    </source>
</evidence>
<evidence type="ECO:0000256" key="1">
    <source>
        <dbReference type="SAM" id="Phobius"/>
    </source>
</evidence>
<sequence>MSSAPPHQPRTTRILLTLIAVLLGVIAALTGTLLQIADHASVPAAIQCGACAFAGTVMLALTVLHFLTDNGI</sequence>